<comment type="caution">
    <text evidence="2">The sequence shown here is derived from an EMBL/GenBank/DDBJ whole genome shotgun (WGS) entry which is preliminary data.</text>
</comment>
<sequence length="115" mass="13232">MYIYVLTLLLLLNLSIQSAVLAEECADATPSNVCSQKKLEGQCTYYKAYMEVYDRISSLYCGLRQLADAWSVFLSPQKLLLLMVMKSERLKQDDIERSVTPIQGDQSLRPWLKKF</sequence>
<evidence type="ECO:0000256" key="1">
    <source>
        <dbReference type="SAM" id="SignalP"/>
    </source>
</evidence>
<keyword evidence="3" id="KW-1185">Reference proteome</keyword>
<gene>
    <name evidence="2" type="primary">Necator_chrI.g378</name>
    <name evidence="2" type="ORF">RB195_004257</name>
</gene>
<feature type="signal peptide" evidence="1">
    <location>
        <begin position="1"/>
        <end position="22"/>
    </location>
</feature>
<protein>
    <recommendedName>
        <fullName evidence="4">Secreted protein</fullName>
    </recommendedName>
</protein>
<name>A0ABR1BKL0_NECAM</name>
<accession>A0ABR1BKL0</accession>
<evidence type="ECO:0000313" key="3">
    <source>
        <dbReference type="Proteomes" id="UP001303046"/>
    </source>
</evidence>
<keyword evidence="1" id="KW-0732">Signal</keyword>
<dbReference type="EMBL" id="JAVFWL010000001">
    <property type="protein sequence ID" value="KAK6725828.1"/>
    <property type="molecule type" value="Genomic_DNA"/>
</dbReference>
<feature type="chain" id="PRO_5045633194" description="Secreted protein" evidence="1">
    <location>
        <begin position="23"/>
        <end position="115"/>
    </location>
</feature>
<evidence type="ECO:0008006" key="4">
    <source>
        <dbReference type="Google" id="ProtNLM"/>
    </source>
</evidence>
<evidence type="ECO:0000313" key="2">
    <source>
        <dbReference type="EMBL" id="KAK6725828.1"/>
    </source>
</evidence>
<reference evidence="2 3" key="1">
    <citation type="submission" date="2023-08" db="EMBL/GenBank/DDBJ databases">
        <title>A Necator americanus chromosomal reference genome.</title>
        <authorList>
            <person name="Ilik V."/>
            <person name="Petrzelkova K.J."/>
            <person name="Pardy F."/>
            <person name="Fuh T."/>
            <person name="Niatou-Singa F.S."/>
            <person name="Gouil Q."/>
            <person name="Baker L."/>
            <person name="Ritchie M.E."/>
            <person name="Jex A.R."/>
            <person name="Gazzola D."/>
            <person name="Li H."/>
            <person name="Toshio Fujiwara R."/>
            <person name="Zhan B."/>
            <person name="Aroian R.V."/>
            <person name="Pafco B."/>
            <person name="Schwarz E.M."/>
        </authorList>
    </citation>
    <scope>NUCLEOTIDE SEQUENCE [LARGE SCALE GENOMIC DNA]</scope>
    <source>
        <strain evidence="2 3">Aroian</strain>
        <tissue evidence="2">Whole animal</tissue>
    </source>
</reference>
<dbReference type="Proteomes" id="UP001303046">
    <property type="component" value="Unassembled WGS sequence"/>
</dbReference>
<proteinExistence type="predicted"/>
<organism evidence="2 3">
    <name type="scientific">Necator americanus</name>
    <name type="common">Human hookworm</name>
    <dbReference type="NCBI Taxonomy" id="51031"/>
    <lineage>
        <taxon>Eukaryota</taxon>
        <taxon>Metazoa</taxon>
        <taxon>Ecdysozoa</taxon>
        <taxon>Nematoda</taxon>
        <taxon>Chromadorea</taxon>
        <taxon>Rhabditida</taxon>
        <taxon>Rhabditina</taxon>
        <taxon>Rhabditomorpha</taxon>
        <taxon>Strongyloidea</taxon>
        <taxon>Ancylostomatidae</taxon>
        <taxon>Bunostominae</taxon>
        <taxon>Necator</taxon>
    </lineage>
</organism>